<evidence type="ECO:0000256" key="4">
    <source>
        <dbReference type="ARBA" id="ARBA00022679"/>
    </source>
</evidence>
<evidence type="ECO:0000256" key="6">
    <source>
        <dbReference type="ARBA" id="ARBA00022840"/>
    </source>
</evidence>
<dbReference type="PROSITE" id="PS51165">
    <property type="entry name" value="THUMP"/>
    <property type="match status" value="1"/>
</dbReference>
<keyword evidence="6" id="KW-0067">ATP-binding</keyword>
<dbReference type="SMART" id="SM00981">
    <property type="entry name" value="THUMP"/>
    <property type="match status" value="1"/>
</dbReference>
<comment type="subcellular location">
    <subcellularLocation>
        <location evidence="1">Cytoplasm</location>
    </subcellularLocation>
</comment>
<feature type="region of interest" description="Disordered" evidence="10">
    <location>
        <begin position="1"/>
        <end position="101"/>
    </location>
</feature>
<dbReference type="EMBL" id="JAPFFF010000031">
    <property type="protein sequence ID" value="KAK8844882.1"/>
    <property type="molecule type" value="Genomic_DNA"/>
</dbReference>
<evidence type="ECO:0000256" key="9">
    <source>
        <dbReference type="PROSITE-ProRule" id="PRU00529"/>
    </source>
</evidence>
<feature type="compositionally biased region" description="Basic and acidic residues" evidence="10">
    <location>
        <begin position="49"/>
        <end position="68"/>
    </location>
</feature>
<accession>A0ABR2HCV7</accession>
<dbReference type="InterPro" id="IPR003720">
    <property type="entry name" value="tRNA_STrfase"/>
</dbReference>
<keyword evidence="7 9" id="KW-0694">RNA-binding</keyword>
<comment type="caution">
    <text evidence="12">The sequence shown here is derived from an EMBL/GenBank/DDBJ whole genome shotgun (WGS) entry which is preliminary data.</text>
</comment>
<evidence type="ECO:0000313" key="12">
    <source>
        <dbReference type="EMBL" id="KAK8844882.1"/>
    </source>
</evidence>
<feature type="compositionally biased region" description="Basic and acidic residues" evidence="10">
    <location>
        <begin position="85"/>
        <end position="101"/>
    </location>
</feature>
<evidence type="ECO:0000256" key="1">
    <source>
        <dbReference type="ARBA" id="ARBA00004496"/>
    </source>
</evidence>
<dbReference type="InterPro" id="IPR004114">
    <property type="entry name" value="THUMP_dom"/>
</dbReference>
<evidence type="ECO:0000256" key="8">
    <source>
        <dbReference type="ARBA" id="ARBA00022977"/>
    </source>
</evidence>
<feature type="compositionally biased region" description="Polar residues" evidence="10">
    <location>
        <begin position="1"/>
        <end position="12"/>
    </location>
</feature>
<evidence type="ECO:0000256" key="7">
    <source>
        <dbReference type="ARBA" id="ARBA00022884"/>
    </source>
</evidence>
<dbReference type="InterPro" id="IPR049961">
    <property type="entry name" value="ThiI_N"/>
</dbReference>
<evidence type="ECO:0000256" key="10">
    <source>
        <dbReference type="SAM" id="MobiDB-lite"/>
    </source>
</evidence>
<feature type="compositionally biased region" description="Acidic residues" evidence="10">
    <location>
        <begin position="69"/>
        <end position="84"/>
    </location>
</feature>
<keyword evidence="4" id="KW-0808">Transferase</keyword>
<dbReference type="Pfam" id="PF22025">
    <property type="entry name" value="ThiI_fer"/>
    <property type="match status" value="1"/>
</dbReference>
<dbReference type="InterPro" id="IPR050102">
    <property type="entry name" value="tRNA_sulfurtransferase_ThiI"/>
</dbReference>
<dbReference type="SUPFAM" id="SSF52402">
    <property type="entry name" value="Adenine nucleotide alpha hydrolases-like"/>
    <property type="match status" value="1"/>
</dbReference>
<name>A0ABR2HCV7_9EUKA</name>
<evidence type="ECO:0000256" key="5">
    <source>
        <dbReference type="ARBA" id="ARBA00022741"/>
    </source>
</evidence>
<keyword evidence="8" id="KW-0784">Thiamine biosynthesis</keyword>
<reference evidence="12 13" key="1">
    <citation type="submission" date="2024-04" db="EMBL/GenBank/DDBJ databases">
        <title>Tritrichomonas musculus Genome.</title>
        <authorList>
            <person name="Alves-Ferreira E."/>
            <person name="Grigg M."/>
            <person name="Lorenzi H."/>
            <person name="Galac M."/>
        </authorList>
    </citation>
    <scope>NUCLEOTIDE SEQUENCE [LARGE SCALE GENOMIC DNA]</scope>
    <source>
        <strain evidence="12 13">EAF2021</strain>
    </source>
</reference>
<dbReference type="PANTHER" id="PTHR43209">
    <property type="entry name" value="TRNA SULFURTRANSFERASE"/>
    <property type="match status" value="1"/>
</dbReference>
<feature type="compositionally biased region" description="Basic residues" evidence="10">
    <location>
        <begin position="33"/>
        <end position="48"/>
    </location>
</feature>
<dbReference type="SUPFAM" id="SSF143437">
    <property type="entry name" value="THUMP domain-like"/>
    <property type="match status" value="1"/>
</dbReference>
<dbReference type="HAMAP" id="MF_00021">
    <property type="entry name" value="ThiI"/>
    <property type="match status" value="1"/>
</dbReference>
<keyword evidence="13" id="KW-1185">Reference proteome</keyword>
<organism evidence="12 13">
    <name type="scientific">Tritrichomonas musculus</name>
    <dbReference type="NCBI Taxonomy" id="1915356"/>
    <lineage>
        <taxon>Eukaryota</taxon>
        <taxon>Metamonada</taxon>
        <taxon>Parabasalia</taxon>
        <taxon>Tritrichomonadida</taxon>
        <taxon>Tritrichomonadidae</taxon>
        <taxon>Tritrichomonas</taxon>
    </lineage>
</organism>
<dbReference type="PANTHER" id="PTHR43209:SF1">
    <property type="entry name" value="TRNA SULFURTRANSFERASE"/>
    <property type="match status" value="1"/>
</dbReference>
<dbReference type="CDD" id="cd01712">
    <property type="entry name" value="PPase_ThiI"/>
    <property type="match status" value="1"/>
</dbReference>
<dbReference type="Gene3D" id="3.30.2130.30">
    <property type="match status" value="1"/>
</dbReference>
<evidence type="ECO:0000256" key="2">
    <source>
        <dbReference type="ARBA" id="ARBA00022490"/>
    </source>
</evidence>
<dbReference type="InterPro" id="IPR049962">
    <property type="entry name" value="THUMP_ThiI"/>
</dbReference>
<protein>
    <recommendedName>
        <fullName evidence="11">THUMP domain-containing protein</fullName>
    </recommendedName>
</protein>
<keyword evidence="5" id="KW-0547">Nucleotide-binding</keyword>
<dbReference type="Pfam" id="PF02568">
    <property type="entry name" value="ThiI"/>
    <property type="match status" value="1"/>
</dbReference>
<proteinExistence type="inferred from homology"/>
<dbReference type="Proteomes" id="UP001470230">
    <property type="component" value="Unassembled WGS sequence"/>
</dbReference>
<dbReference type="NCBIfam" id="TIGR00342">
    <property type="entry name" value="tRNA uracil 4-sulfurtransferase ThiI"/>
    <property type="match status" value="1"/>
</dbReference>
<dbReference type="Pfam" id="PF02926">
    <property type="entry name" value="THUMP"/>
    <property type="match status" value="1"/>
</dbReference>
<evidence type="ECO:0000256" key="3">
    <source>
        <dbReference type="ARBA" id="ARBA00022555"/>
    </source>
</evidence>
<dbReference type="InterPro" id="IPR054173">
    <property type="entry name" value="ThiI_fer"/>
</dbReference>
<keyword evidence="3" id="KW-0820">tRNA-binding</keyword>
<evidence type="ECO:0000313" key="13">
    <source>
        <dbReference type="Proteomes" id="UP001470230"/>
    </source>
</evidence>
<dbReference type="InterPro" id="IPR020536">
    <property type="entry name" value="ThiI_AANH"/>
</dbReference>
<dbReference type="CDD" id="cd11716">
    <property type="entry name" value="THUMP_ThiI"/>
    <property type="match status" value="1"/>
</dbReference>
<dbReference type="InterPro" id="IPR014729">
    <property type="entry name" value="Rossmann-like_a/b/a_fold"/>
</dbReference>
<gene>
    <name evidence="12" type="ORF">M9Y10_021053</name>
</gene>
<sequence length="531" mass="60262">MSDQQSNPSETQPEPGKEVEEQENQETEENSRGRSRGRGRGRGRGRKSNWRDKKKERKNKDKQEKNGDDDNEDKDGDDDNEDKDENVNEKEGGEEQEGEKQYRKDIFEEVEESNQQKTLFYVHPDELWLKGKNKGMFVQNLHDNISRQLKLSGLTAEQFRVSHKYDEIFVAVLKELEEKAIETLKLVFGISNFGRCYHVARDIEVLKKACFTKFSDYYNKNKGQISNFKCNCSRQDKQFKPDSVEICKIIGESVSTGLNLPAKMKDPDISIFIEVRNKFILFYFEKIEGAHGLPVNSSGRAVVLLSGGFDSPVAAWTVMRRGCSVRFVHFHSAPFGDWKGSVSKVRKLVQVLSKWGGPLDFYSVPIGEQQRIIAQDAPARLRVTLYRRLMFRIARKIAAETKCQTLVTGDSLGQVASQTIQSMTTIQSVISPFLVLRPLIGKNKSSIIKRARKIGTHDLSILPAGDCCSHMLPKNPATKPSIEDAEEGEKKLNIEDMVNNAIANMQKININDPWDDDNDNDEGMACPFNVK</sequence>
<feature type="domain" description="THUMP" evidence="11">
    <location>
        <begin position="178"/>
        <end position="286"/>
    </location>
</feature>
<dbReference type="Gene3D" id="3.40.50.620">
    <property type="entry name" value="HUPs"/>
    <property type="match status" value="1"/>
</dbReference>
<keyword evidence="2" id="KW-0963">Cytoplasm</keyword>
<evidence type="ECO:0000259" key="11">
    <source>
        <dbReference type="PROSITE" id="PS51165"/>
    </source>
</evidence>